<dbReference type="PANTHER" id="PTHR36710">
    <property type="entry name" value="PECTINESTERASE INHIBITOR-LIKE"/>
    <property type="match status" value="1"/>
</dbReference>
<name>A0AAN9KZM7_CANGL</name>
<evidence type="ECO:0000256" key="3">
    <source>
        <dbReference type="ARBA" id="ARBA00038471"/>
    </source>
</evidence>
<feature type="transmembrane region" description="Helical" evidence="4">
    <location>
        <begin position="12"/>
        <end position="35"/>
    </location>
</feature>
<evidence type="ECO:0000313" key="6">
    <source>
        <dbReference type="EMBL" id="KAK7324323.1"/>
    </source>
</evidence>
<evidence type="ECO:0000256" key="4">
    <source>
        <dbReference type="SAM" id="Phobius"/>
    </source>
</evidence>
<dbReference type="SUPFAM" id="SSF101148">
    <property type="entry name" value="Plant invertase/pectin methylesterase inhibitor"/>
    <property type="match status" value="1"/>
</dbReference>
<dbReference type="Gene3D" id="1.20.140.40">
    <property type="entry name" value="Invertase/pectin methylesterase inhibitor family protein"/>
    <property type="match status" value="1"/>
</dbReference>
<dbReference type="PANTHER" id="PTHR36710:SF4">
    <property type="entry name" value="PLANT INVERTASE_PECTIN METHYLESTERASE INHIBITOR SUPERFAMILY PROTEIN"/>
    <property type="match status" value="1"/>
</dbReference>
<feature type="domain" description="Pectinesterase inhibitor" evidence="5">
    <location>
        <begin position="55"/>
        <end position="171"/>
    </location>
</feature>
<evidence type="ECO:0000256" key="1">
    <source>
        <dbReference type="ARBA" id="ARBA00022729"/>
    </source>
</evidence>
<dbReference type="Pfam" id="PF04043">
    <property type="entry name" value="PMEI"/>
    <property type="match status" value="1"/>
</dbReference>
<dbReference type="CDD" id="cd15797">
    <property type="entry name" value="PMEI"/>
    <property type="match status" value="1"/>
</dbReference>
<dbReference type="AlphaFoldDB" id="A0AAN9KZM7"/>
<comment type="caution">
    <text evidence="6">The sequence shown here is derived from an EMBL/GenBank/DDBJ whole genome shotgun (WGS) entry which is preliminary data.</text>
</comment>
<keyword evidence="2" id="KW-1015">Disulfide bond</keyword>
<keyword evidence="7" id="KW-1185">Reference proteome</keyword>
<gene>
    <name evidence="6" type="ORF">VNO77_27856</name>
</gene>
<accession>A0AAN9KZM7</accession>
<dbReference type="Proteomes" id="UP001367508">
    <property type="component" value="Unassembled WGS sequence"/>
</dbReference>
<reference evidence="6 7" key="1">
    <citation type="submission" date="2024-01" db="EMBL/GenBank/DDBJ databases">
        <title>The genomes of 5 underutilized Papilionoideae crops provide insights into root nodulation and disease resistanc.</title>
        <authorList>
            <person name="Jiang F."/>
        </authorList>
    </citation>
    <scope>NUCLEOTIDE SEQUENCE [LARGE SCALE GENOMIC DNA]</scope>
    <source>
        <strain evidence="6">LVBAO_FW01</strain>
        <tissue evidence="6">Leaves</tissue>
    </source>
</reference>
<keyword evidence="4" id="KW-0812">Transmembrane</keyword>
<dbReference type="InterPro" id="IPR035513">
    <property type="entry name" value="Invertase/methylesterase_inhib"/>
</dbReference>
<dbReference type="InterPro" id="IPR034086">
    <property type="entry name" value="PMEI_plant"/>
</dbReference>
<dbReference type="NCBIfam" id="TIGR01614">
    <property type="entry name" value="PME_inhib"/>
    <property type="match status" value="1"/>
</dbReference>
<dbReference type="InterPro" id="IPR052421">
    <property type="entry name" value="PCW_Enzyme_Inhibitor"/>
</dbReference>
<keyword evidence="1" id="KW-0732">Signal</keyword>
<evidence type="ECO:0000256" key="2">
    <source>
        <dbReference type="ARBA" id="ARBA00023157"/>
    </source>
</evidence>
<dbReference type="InterPro" id="IPR006501">
    <property type="entry name" value="Pectinesterase_inhib_dom"/>
</dbReference>
<keyword evidence="4" id="KW-0472">Membrane</keyword>
<keyword evidence="4" id="KW-1133">Transmembrane helix</keyword>
<organism evidence="6 7">
    <name type="scientific">Canavalia gladiata</name>
    <name type="common">Sword bean</name>
    <name type="synonym">Dolichos gladiatus</name>
    <dbReference type="NCBI Taxonomy" id="3824"/>
    <lineage>
        <taxon>Eukaryota</taxon>
        <taxon>Viridiplantae</taxon>
        <taxon>Streptophyta</taxon>
        <taxon>Embryophyta</taxon>
        <taxon>Tracheophyta</taxon>
        <taxon>Spermatophyta</taxon>
        <taxon>Magnoliopsida</taxon>
        <taxon>eudicotyledons</taxon>
        <taxon>Gunneridae</taxon>
        <taxon>Pentapetalae</taxon>
        <taxon>rosids</taxon>
        <taxon>fabids</taxon>
        <taxon>Fabales</taxon>
        <taxon>Fabaceae</taxon>
        <taxon>Papilionoideae</taxon>
        <taxon>50 kb inversion clade</taxon>
        <taxon>NPAAA clade</taxon>
        <taxon>indigoferoid/millettioid clade</taxon>
        <taxon>Phaseoleae</taxon>
        <taxon>Canavalia</taxon>
    </lineage>
</organism>
<protein>
    <recommendedName>
        <fullName evidence="5">Pectinesterase inhibitor domain-containing protein</fullName>
    </recommendedName>
</protein>
<evidence type="ECO:0000259" key="5">
    <source>
        <dbReference type="Pfam" id="PF04043"/>
    </source>
</evidence>
<comment type="similarity">
    <text evidence="3">Belongs to the PMEI family.</text>
</comment>
<dbReference type="GO" id="GO:0046910">
    <property type="term" value="F:pectinesterase inhibitor activity"/>
    <property type="evidence" value="ECO:0007669"/>
    <property type="project" value="InterPro"/>
</dbReference>
<dbReference type="EMBL" id="JAYMYQ010000006">
    <property type="protein sequence ID" value="KAK7324323.1"/>
    <property type="molecule type" value="Genomic_DNA"/>
</dbReference>
<evidence type="ECO:0000313" key="7">
    <source>
        <dbReference type="Proteomes" id="UP001367508"/>
    </source>
</evidence>
<proteinExistence type="inferred from homology"/>
<sequence length="205" mass="23223">MFDHRKHNVKIGIRLAFSLRFIDCVISFVPLLLLISSPPPFNQQAKNIAIADYQLIQTLCHNSETPETCLKCVQTLNGADKANSVGIATIIVSCINDHANTLAFNMTTLASTTSNQNLKSLYKRCANNYGYHIAKKDLVLTKHALQNHKYDNAEFYVIKALKYDLTCHTYLGSYQNKVPFDVFYAMKTYEDLSEAACRIIEKLYV</sequence>